<dbReference type="Proteomes" id="UP000001876">
    <property type="component" value="Unassembled WGS sequence"/>
</dbReference>
<evidence type="ECO:0000256" key="1">
    <source>
        <dbReference type="SAM" id="MobiDB-lite"/>
    </source>
</evidence>
<organism evidence="3">
    <name type="scientific">Micromonas pusilla (strain CCMP1545)</name>
    <name type="common">Picoplanktonic green alga</name>
    <dbReference type="NCBI Taxonomy" id="564608"/>
    <lineage>
        <taxon>Eukaryota</taxon>
        <taxon>Viridiplantae</taxon>
        <taxon>Chlorophyta</taxon>
        <taxon>Mamiellophyceae</taxon>
        <taxon>Mamiellales</taxon>
        <taxon>Mamiellaceae</taxon>
        <taxon>Micromonas</taxon>
    </lineage>
</organism>
<proteinExistence type="predicted"/>
<dbReference type="GeneID" id="9681240"/>
<dbReference type="EMBL" id="GG663735">
    <property type="protein sequence ID" value="EEH60845.1"/>
    <property type="molecule type" value="Genomic_DNA"/>
</dbReference>
<keyword evidence="3" id="KW-1185">Reference proteome</keyword>
<evidence type="ECO:0000313" key="3">
    <source>
        <dbReference type="Proteomes" id="UP000001876"/>
    </source>
</evidence>
<dbReference type="RefSeq" id="XP_003055593.1">
    <property type="nucleotide sequence ID" value="XM_003055547.1"/>
</dbReference>
<dbReference type="OrthoDB" id="496559at2759"/>
<evidence type="ECO:0000313" key="2">
    <source>
        <dbReference type="EMBL" id="EEH60845.1"/>
    </source>
</evidence>
<dbReference type="AlphaFoldDB" id="C1MI28"/>
<feature type="region of interest" description="Disordered" evidence="1">
    <location>
        <begin position="18"/>
        <end position="45"/>
    </location>
</feature>
<sequence length="182" mass="19533">MAAVCAAPILAAARRASPATRASSAAKPSSAQSAKTPAATTPKTMNRRSALLGAPALLAALSTASPAKAVAPPEYYEDTMEIIRLTTSILDGSDLSEANIADWQKKRDVWYNNYQLHHEKGVGYGYANTFNAQAKLGFQIRVAAEKGEPFDPEHTAYNKDYLIEILQKGKAELDKMHAAGQL</sequence>
<accession>C1MI28</accession>
<reference evidence="2 3" key="1">
    <citation type="journal article" date="2009" name="Science">
        <title>Green evolution and dynamic adaptations revealed by genomes of the marine picoeukaryotes Micromonas.</title>
        <authorList>
            <person name="Worden A.Z."/>
            <person name="Lee J.H."/>
            <person name="Mock T."/>
            <person name="Rouze P."/>
            <person name="Simmons M.P."/>
            <person name="Aerts A.L."/>
            <person name="Allen A.E."/>
            <person name="Cuvelier M.L."/>
            <person name="Derelle E."/>
            <person name="Everett M.V."/>
            <person name="Foulon E."/>
            <person name="Grimwood J."/>
            <person name="Gundlach H."/>
            <person name="Henrissat B."/>
            <person name="Napoli C."/>
            <person name="McDonald S.M."/>
            <person name="Parker M.S."/>
            <person name="Rombauts S."/>
            <person name="Salamov A."/>
            <person name="Von Dassow P."/>
            <person name="Badger J.H."/>
            <person name="Coutinho P.M."/>
            <person name="Demir E."/>
            <person name="Dubchak I."/>
            <person name="Gentemann C."/>
            <person name="Eikrem W."/>
            <person name="Gready J.E."/>
            <person name="John U."/>
            <person name="Lanier W."/>
            <person name="Lindquist E.A."/>
            <person name="Lucas S."/>
            <person name="Mayer K.F."/>
            <person name="Moreau H."/>
            <person name="Not F."/>
            <person name="Otillar R."/>
            <person name="Panaud O."/>
            <person name="Pangilinan J."/>
            <person name="Paulsen I."/>
            <person name="Piegu B."/>
            <person name="Poliakov A."/>
            <person name="Robbens S."/>
            <person name="Schmutz J."/>
            <person name="Toulza E."/>
            <person name="Wyss T."/>
            <person name="Zelensky A."/>
            <person name="Zhou K."/>
            <person name="Armbrust E.V."/>
            <person name="Bhattacharya D."/>
            <person name="Goodenough U.W."/>
            <person name="Van de Peer Y."/>
            <person name="Grigoriev I.V."/>
        </authorList>
    </citation>
    <scope>NUCLEOTIDE SEQUENCE [LARGE SCALE GENOMIC DNA]</scope>
    <source>
        <strain evidence="2 3">CCMP1545</strain>
    </source>
</reference>
<protein>
    <submittedName>
        <fullName evidence="2">Predicted protein</fullName>
    </submittedName>
</protein>
<dbReference type="KEGG" id="mpp:MICPUCDRAFT_61509"/>
<gene>
    <name evidence="2" type="ORF">MICPUCDRAFT_61509</name>
</gene>
<dbReference type="OMA" id="YANTFNA"/>
<name>C1MI28_MICPC</name>